<dbReference type="GO" id="GO:0004252">
    <property type="term" value="F:serine-type endopeptidase activity"/>
    <property type="evidence" value="ECO:0007669"/>
    <property type="project" value="TreeGrafter"/>
</dbReference>
<dbReference type="EMBL" id="CAEZYF010000001">
    <property type="protein sequence ID" value="CAB4701034.1"/>
    <property type="molecule type" value="Genomic_DNA"/>
</dbReference>
<evidence type="ECO:0000259" key="3">
    <source>
        <dbReference type="Pfam" id="PF00326"/>
    </source>
</evidence>
<dbReference type="EMBL" id="CAFBMT010000010">
    <property type="protein sequence ID" value="CAB4937526.1"/>
    <property type="molecule type" value="Genomic_DNA"/>
</dbReference>
<dbReference type="Pfam" id="PF07676">
    <property type="entry name" value="PD40"/>
    <property type="match status" value="3"/>
</dbReference>
<keyword evidence="1" id="KW-0378">Hydrolase</keyword>
<reference evidence="6" key="1">
    <citation type="submission" date="2020-05" db="EMBL/GenBank/DDBJ databases">
        <authorList>
            <person name="Chiriac C."/>
            <person name="Salcher M."/>
            <person name="Ghai R."/>
            <person name="Kavagutti S V."/>
        </authorList>
    </citation>
    <scope>NUCLEOTIDE SEQUENCE</scope>
</reference>
<evidence type="ECO:0000313" key="5">
    <source>
        <dbReference type="EMBL" id="CAB4701034.1"/>
    </source>
</evidence>
<evidence type="ECO:0000313" key="7">
    <source>
        <dbReference type="EMBL" id="CAB4937526.1"/>
    </source>
</evidence>
<dbReference type="SUPFAM" id="SSF82171">
    <property type="entry name" value="DPP6 N-terminal domain-like"/>
    <property type="match status" value="1"/>
</dbReference>
<evidence type="ECO:0000256" key="1">
    <source>
        <dbReference type="ARBA" id="ARBA00022801"/>
    </source>
</evidence>
<evidence type="ECO:0000313" key="4">
    <source>
        <dbReference type="EMBL" id="CAB4363893.1"/>
    </source>
</evidence>
<dbReference type="EMBL" id="CAFBOL010000034">
    <property type="protein sequence ID" value="CAB4991022.1"/>
    <property type="molecule type" value="Genomic_DNA"/>
</dbReference>
<dbReference type="Gene3D" id="3.40.50.1820">
    <property type="entry name" value="alpha/beta hydrolase"/>
    <property type="match status" value="1"/>
</dbReference>
<dbReference type="AlphaFoldDB" id="A0A6J7C535"/>
<dbReference type="Pfam" id="PF00326">
    <property type="entry name" value="Peptidase_S9"/>
    <property type="match status" value="1"/>
</dbReference>
<sequence length="671" mass="72916">MSEQISRHSAHAVIAERVIGNLVQASAPAVSPDGRHVAFVVTRVDLIKNEYYSQIWVANADGSSAPRPITGGEHDGDPAWSPDGTSLAFTSKRSQRTRETTLHVLPFGTPGETRVIATMKDGAGDVRFSPDGRWIGFVSRTPDERYGVPGAEDGDTSWQAPRKIERFLTQLNGEGWVYDRPAHLYVVPADGTASPRNLTPGEFQHSGVSWTADSSAIVTSAARHDTWDLDFACDVHVVSLDNRIQAVTHQTGVYSAATAAPSGTQVAFLGYDDPSSAPQNAKVGVVDRSRDGAHRFVSAGFDRTFETTAGTVAPIWLDDHTLLSTAEDRGQTHLYRVPTDGSGTLPVTSGAITVKAADAAGGTIAYIASAVDELPDVFVVAEGGPRRLTSFAEAYRALAQPFSWERFAVPCTDGSGEIDTWIMRPAGFDPEKRYPVVLNVHGGPHTQYGESFFDEAQLQAAAGFVVLMSNPRGGSGREQSWGQAIMGSQHHVSPGTGWGGADVDDVMAVLDTALARYPFCDPQRVGMQGGSYGGYMATELAGRFSHRFKGICSERSVNNLYTEEYTSDISTVFRVEVGPNHLDAPDQYVAMSPIRRVRDITCPMLLIHSENDLRCPISQAEELFVALRLLGKDVTFYRFPGESHELSRSGSPVHRRQRAEIILDWFCDKLR</sequence>
<dbReference type="EMBL" id="CAFBIY010000120">
    <property type="protein sequence ID" value="CAB4852271.1"/>
    <property type="molecule type" value="Genomic_DNA"/>
</dbReference>
<dbReference type="GO" id="GO:0006508">
    <property type="term" value="P:proteolysis"/>
    <property type="evidence" value="ECO:0007669"/>
    <property type="project" value="InterPro"/>
</dbReference>
<dbReference type="SUPFAM" id="SSF53474">
    <property type="entry name" value="alpha/beta-Hydrolases"/>
    <property type="match status" value="1"/>
</dbReference>
<evidence type="ECO:0000313" key="6">
    <source>
        <dbReference type="EMBL" id="CAB4852271.1"/>
    </source>
</evidence>
<organism evidence="6">
    <name type="scientific">freshwater metagenome</name>
    <dbReference type="NCBI Taxonomy" id="449393"/>
    <lineage>
        <taxon>unclassified sequences</taxon>
        <taxon>metagenomes</taxon>
        <taxon>ecological metagenomes</taxon>
    </lineage>
</organism>
<dbReference type="InterPro" id="IPR011659">
    <property type="entry name" value="WD40"/>
</dbReference>
<evidence type="ECO:0000313" key="8">
    <source>
        <dbReference type="EMBL" id="CAB4991022.1"/>
    </source>
</evidence>
<protein>
    <submittedName>
        <fullName evidence="6">Unannotated protein</fullName>
    </submittedName>
</protein>
<feature type="domain" description="Peptidase S9 prolyl oligopeptidase catalytic" evidence="3">
    <location>
        <begin position="451"/>
        <end position="670"/>
    </location>
</feature>
<name>A0A6J7C535_9ZZZZ</name>
<dbReference type="Gene3D" id="2.120.10.30">
    <property type="entry name" value="TolB, C-terminal domain"/>
    <property type="match status" value="2"/>
</dbReference>
<gene>
    <name evidence="5" type="ORF">UFOPK2656_00059</name>
    <name evidence="6" type="ORF">UFOPK3267_01989</name>
    <name evidence="7" type="ORF">UFOPK3651_01909</name>
    <name evidence="8" type="ORF">UFOPK3931_01473</name>
    <name evidence="4" type="ORF">UFOPK4189_01663</name>
</gene>
<dbReference type="EMBL" id="CAESGF010000008">
    <property type="protein sequence ID" value="CAB4363893.1"/>
    <property type="molecule type" value="Genomic_DNA"/>
</dbReference>
<dbReference type="PANTHER" id="PTHR42776:SF27">
    <property type="entry name" value="DIPEPTIDYL PEPTIDASE FAMILY MEMBER 6"/>
    <property type="match status" value="1"/>
</dbReference>
<proteinExistence type="predicted"/>
<keyword evidence="2" id="KW-0645">Protease</keyword>
<dbReference type="InterPro" id="IPR011042">
    <property type="entry name" value="6-blade_b-propeller_TolB-like"/>
</dbReference>
<dbReference type="InterPro" id="IPR001375">
    <property type="entry name" value="Peptidase_S9_cat"/>
</dbReference>
<evidence type="ECO:0000256" key="2">
    <source>
        <dbReference type="ARBA" id="ARBA00022825"/>
    </source>
</evidence>
<dbReference type="PANTHER" id="PTHR42776">
    <property type="entry name" value="SERINE PEPTIDASE S9 FAMILY MEMBER"/>
    <property type="match status" value="1"/>
</dbReference>
<dbReference type="InterPro" id="IPR029058">
    <property type="entry name" value="AB_hydrolase_fold"/>
</dbReference>
<keyword evidence="2" id="KW-0720">Serine protease</keyword>
<accession>A0A6J7C535</accession>